<dbReference type="InterPro" id="IPR051409">
    <property type="entry name" value="Atypical_kinase_ADCK"/>
</dbReference>
<evidence type="ECO:0000313" key="6">
    <source>
        <dbReference type="EMBL" id="MBV2358792.1"/>
    </source>
</evidence>
<protein>
    <submittedName>
        <fullName evidence="6">AarF/ABC1/UbiB kinase family protein</fullName>
    </submittedName>
</protein>
<dbReference type="CDD" id="cd13970">
    <property type="entry name" value="ABC1_ADCK3"/>
    <property type="match status" value="1"/>
</dbReference>
<evidence type="ECO:0000256" key="4">
    <source>
        <dbReference type="ARBA" id="ARBA00022840"/>
    </source>
</evidence>
<comment type="similarity">
    <text evidence="1">Belongs to the protein kinase superfamily. ADCK protein kinase family.</text>
</comment>
<dbReference type="EMBL" id="JAHRWL010000001">
    <property type="protein sequence ID" value="MBV2358792.1"/>
    <property type="molecule type" value="Genomic_DNA"/>
</dbReference>
<evidence type="ECO:0000313" key="7">
    <source>
        <dbReference type="Proteomes" id="UP001166293"/>
    </source>
</evidence>
<evidence type="ECO:0000259" key="5">
    <source>
        <dbReference type="Pfam" id="PF03109"/>
    </source>
</evidence>
<keyword evidence="2" id="KW-0808">Transferase</keyword>
<dbReference type="InterPro" id="IPR034646">
    <property type="entry name" value="ADCK3_dom"/>
</dbReference>
<evidence type="ECO:0000256" key="2">
    <source>
        <dbReference type="ARBA" id="ARBA00022679"/>
    </source>
</evidence>
<evidence type="ECO:0000256" key="3">
    <source>
        <dbReference type="ARBA" id="ARBA00022741"/>
    </source>
</evidence>
<keyword evidence="7" id="KW-1185">Reference proteome</keyword>
<keyword evidence="4" id="KW-0067">ATP-binding</keyword>
<gene>
    <name evidence="6" type="ORF">KUH32_03320</name>
</gene>
<dbReference type="PANTHER" id="PTHR43851:SF3">
    <property type="entry name" value="COENZYME Q8"/>
    <property type="match status" value="1"/>
</dbReference>
<organism evidence="6 7">
    <name type="scientific">Thalassococcus arenae</name>
    <dbReference type="NCBI Taxonomy" id="2851652"/>
    <lineage>
        <taxon>Bacteria</taxon>
        <taxon>Pseudomonadati</taxon>
        <taxon>Pseudomonadota</taxon>
        <taxon>Alphaproteobacteria</taxon>
        <taxon>Rhodobacterales</taxon>
        <taxon>Roseobacteraceae</taxon>
        <taxon>Thalassococcus</taxon>
    </lineage>
</organism>
<dbReference type="Proteomes" id="UP001166293">
    <property type="component" value="Unassembled WGS sequence"/>
</dbReference>
<evidence type="ECO:0000256" key="1">
    <source>
        <dbReference type="ARBA" id="ARBA00009670"/>
    </source>
</evidence>
<dbReference type="Pfam" id="PF03109">
    <property type="entry name" value="ABC1"/>
    <property type="match status" value="1"/>
</dbReference>
<keyword evidence="6" id="KW-0418">Kinase</keyword>
<accession>A0ABS6N448</accession>
<reference evidence="6" key="1">
    <citation type="submission" date="2021-06" db="EMBL/GenBank/DDBJ databases">
        <title>Thalassococcus sp. CAU 1522 isolated from sea sand, Republic of Korea.</title>
        <authorList>
            <person name="Kim W."/>
        </authorList>
    </citation>
    <scope>NUCLEOTIDE SEQUENCE</scope>
    <source>
        <strain evidence="6">CAU 1522</strain>
    </source>
</reference>
<dbReference type="GO" id="GO:0016301">
    <property type="term" value="F:kinase activity"/>
    <property type="evidence" value="ECO:0007669"/>
    <property type="project" value="UniProtKB-KW"/>
</dbReference>
<dbReference type="PANTHER" id="PTHR43851">
    <property type="match status" value="1"/>
</dbReference>
<dbReference type="InterPro" id="IPR004147">
    <property type="entry name" value="ABC1_dom"/>
</dbReference>
<proteinExistence type="inferred from homology"/>
<name>A0ABS6N448_9RHOB</name>
<dbReference type="RefSeq" id="WP_217776643.1">
    <property type="nucleotide sequence ID" value="NZ_JAHRWL010000001.1"/>
</dbReference>
<feature type="domain" description="ABC1 atypical kinase-like" evidence="5">
    <location>
        <begin position="100"/>
        <end position="337"/>
    </location>
</feature>
<comment type="caution">
    <text evidence="6">The sequence shown here is derived from an EMBL/GenBank/DDBJ whole genome shotgun (WGS) entry which is preliminary data.</text>
</comment>
<sequence>MSKIYQARGLSVPAGRLSRAARMGGLTTSVLGSMAVNGTRALASGQRPRARDLLLTPGNAHRITEQLAQMRGAAMKLGQLLSMEAGDFLPEELARVLAHLRADAHYMPPAQLKQVLIRNYGPDFLKRFKRFDVRPVAAASIGQVHRAVAQDGRELALKIQYPGVRAAIDSDIRNVGTLLRLSGLLPRDIDLAPLLDEARRQLHEEADYRREARQLAFFAEQLKGSTDFIVPRPHDDLSTDDILAMDFVESTPIDTLETAPQDDRDRTMSRLVALFLQELFGWRRVQTDPNFANYRYQSETGRIVLLDFGATRDIPEPLVARFHDLLTAALAGDRDRLRAGLIAIGYFSEATPPRQQDIIMAMTDLAQPVLAESGHDFGDTSVLAALRREGMRLGTDEAFREIPPFDAIYLQRKIAGLVLLATRLRARVPVRDLVTARIR</sequence>
<keyword evidence="3" id="KW-0547">Nucleotide-binding</keyword>